<evidence type="ECO:0000256" key="1">
    <source>
        <dbReference type="SAM" id="Phobius"/>
    </source>
</evidence>
<name>A0A223V6F1_9FLAO</name>
<reference evidence="2 3" key="1">
    <citation type="submission" date="2017-08" db="EMBL/GenBank/DDBJ databases">
        <title>The complete genome sequence of Maribacter sp. B1, isolated from deep-sea sediment.</title>
        <authorList>
            <person name="Wu Y.-H."/>
            <person name="Cheng H."/>
            <person name="Xu X.-W."/>
        </authorList>
    </citation>
    <scope>NUCLEOTIDE SEQUENCE [LARGE SCALE GENOMIC DNA]</scope>
    <source>
        <strain evidence="2 3">B1</strain>
    </source>
</reference>
<protein>
    <submittedName>
        <fullName evidence="2">Uncharacterized protein</fullName>
    </submittedName>
</protein>
<evidence type="ECO:0000313" key="2">
    <source>
        <dbReference type="EMBL" id="ASV30981.1"/>
    </source>
</evidence>
<keyword evidence="1" id="KW-1133">Transmembrane helix</keyword>
<keyword evidence="1" id="KW-0812">Transmembrane</keyword>
<organism evidence="2 3">
    <name type="scientific">Maribacter cobaltidurans</name>
    <dbReference type="NCBI Taxonomy" id="1178778"/>
    <lineage>
        <taxon>Bacteria</taxon>
        <taxon>Pseudomonadati</taxon>
        <taxon>Bacteroidota</taxon>
        <taxon>Flavobacteriia</taxon>
        <taxon>Flavobacteriales</taxon>
        <taxon>Flavobacteriaceae</taxon>
        <taxon>Maribacter</taxon>
    </lineage>
</organism>
<keyword evidence="1" id="KW-0472">Membrane</keyword>
<dbReference type="EMBL" id="CP022957">
    <property type="protein sequence ID" value="ASV30981.1"/>
    <property type="molecule type" value="Genomic_DNA"/>
</dbReference>
<keyword evidence="3" id="KW-1185">Reference proteome</keyword>
<accession>A0A223V6F1</accession>
<gene>
    <name evidence="2" type="ORF">CJ263_12565</name>
</gene>
<proteinExistence type="predicted"/>
<dbReference type="AlphaFoldDB" id="A0A223V6F1"/>
<sequence length="78" mass="9317">MHLPLLILGITMVITIGSISVFVNWKRNFLMEKNEMAQSYLEEMVELKDKMMKRLMCMDRYDFTTYNLDEVFPMINSN</sequence>
<feature type="transmembrane region" description="Helical" evidence="1">
    <location>
        <begin position="6"/>
        <end position="25"/>
    </location>
</feature>
<dbReference type="Proteomes" id="UP000215244">
    <property type="component" value="Chromosome"/>
</dbReference>
<dbReference type="RefSeq" id="WP_094997595.1">
    <property type="nucleotide sequence ID" value="NZ_BMJL01000007.1"/>
</dbReference>
<evidence type="ECO:0000313" key="3">
    <source>
        <dbReference type="Proteomes" id="UP000215244"/>
    </source>
</evidence>
<dbReference type="KEGG" id="marb:CJ263_12565"/>